<keyword evidence="3" id="KW-1003">Cell membrane</keyword>
<keyword evidence="10" id="KW-1071">Ligand-gated ion channel</keyword>
<evidence type="ECO:0000313" key="14">
    <source>
        <dbReference type="EMBL" id="KAJ9582455.1"/>
    </source>
</evidence>
<dbReference type="AlphaFoldDB" id="A0AAD7ZKP0"/>
<organism evidence="14 15">
    <name type="scientific">Diploptera punctata</name>
    <name type="common">Pacific beetle cockroach</name>
    <dbReference type="NCBI Taxonomy" id="6984"/>
    <lineage>
        <taxon>Eukaryota</taxon>
        <taxon>Metazoa</taxon>
        <taxon>Ecdysozoa</taxon>
        <taxon>Arthropoda</taxon>
        <taxon>Hexapoda</taxon>
        <taxon>Insecta</taxon>
        <taxon>Pterygota</taxon>
        <taxon>Neoptera</taxon>
        <taxon>Polyneoptera</taxon>
        <taxon>Dictyoptera</taxon>
        <taxon>Blattodea</taxon>
        <taxon>Blaberoidea</taxon>
        <taxon>Blaberidae</taxon>
        <taxon>Diplopterinae</taxon>
        <taxon>Diploptera</taxon>
    </lineage>
</organism>
<dbReference type="GO" id="GO:0005886">
    <property type="term" value="C:plasma membrane"/>
    <property type="evidence" value="ECO:0007669"/>
    <property type="project" value="UniProtKB-SubCell"/>
</dbReference>
<evidence type="ECO:0000256" key="4">
    <source>
        <dbReference type="ARBA" id="ARBA00022692"/>
    </source>
</evidence>
<evidence type="ECO:0008006" key="16">
    <source>
        <dbReference type="Google" id="ProtNLM"/>
    </source>
</evidence>
<dbReference type="Gene3D" id="3.40.190.10">
    <property type="entry name" value="Periplasmic binding protein-like II"/>
    <property type="match status" value="1"/>
</dbReference>
<keyword evidence="7" id="KW-0472">Membrane</keyword>
<keyword evidence="8" id="KW-0675">Receptor</keyword>
<sequence>MFYGLKLALGSRSSDSKWLLFLNKEANPNELLNNTHVPLNCEFLIVQNTQAQMYELKEAYRVNKGLPLHLTNFGSWSEETGLLASSKHIHTRRADLGGVVLKTCTLQGIALRISQVKNDKIIKIGGYLGMIWNMLQENLNFKSDYYESKSYGGQLENGSWTGMVGLLNRREMDACAAVFIMDINRITAIDFTAPVLNQR</sequence>
<gene>
    <name evidence="14" type="ORF">L9F63_003148</name>
</gene>
<accession>A0AAD7ZKP0</accession>
<keyword evidence="6" id="KW-0406">Ion transport</keyword>
<dbReference type="PANTHER" id="PTHR42643">
    <property type="entry name" value="IONOTROPIC RECEPTOR 20A-RELATED"/>
    <property type="match status" value="1"/>
</dbReference>
<name>A0AAD7ZKP0_DIPPU</name>
<comment type="subcellular location">
    <subcellularLocation>
        <location evidence="1">Cell membrane</location>
        <topology evidence="1">Multi-pass membrane protein</topology>
    </subcellularLocation>
</comment>
<evidence type="ECO:0000259" key="13">
    <source>
        <dbReference type="Pfam" id="PF24576"/>
    </source>
</evidence>
<keyword evidence="2" id="KW-0813">Transport</keyword>
<evidence type="ECO:0000256" key="1">
    <source>
        <dbReference type="ARBA" id="ARBA00004651"/>
    </source>
</evidence>
<dbReference type="SUPFAM" id="SSF53850">
    <property type="entry name" value="Periplasmic binding protein-like II"/>
    <property type="match status" value="1"/>
</dbReference>
<keyword evidence="5" id="KW-1133">Transmembrane helix</keyword>
<feature type="domain" description="Ionotropic receptor 75a N-terminal" evidence="13">
    <location>
        <begin position="17"/>
        <end position="105"/>
    </location>
</feature>
<dbReference type="EMBL" id="JASPKZ010007797">
    <property type="protein sequence ID" value="KAJ9582455.1"/>
    <property type="molecule type" value="Genomic_DNA"/>
</dbReference>
<reference evidence="14" key="2">
    <citation type="submission" date="2023-05" db="EMBL/GenBank/DDBJ databases">
        <authorList>
            <person name="Fouks B."/>
        </authorList>
    </citation>
    <scope>NUCLEOTIDE SEQUENCE</scope>
    <source>
        <strain evidence="14">Stay&amp;Tobe</strain>
        <tissue evidence="14">Testes</tissue>
    </source>
</reference>
<evidence type="ECO:0000259" key="12">
    <source>
        <dbReference type="Pfam" id="PF10613"/>
    </source>
</evidence>
<keyword evidence="9" id="KW-0325">Glycoprotein</keyword>
<keyword evidence="11" id="KW-0407">Ion channel</keyword>
<evidence type="ECO:0000256" key="5">
    <source>
        <dbReference type="ARBA" id="ARBA00022989"/>
    </source>
</evidence>
<dbReference type="PANTHER" id="PTHR42643:SF24">
    <property type="entry name" value="IONOTROPIC RECEPTOR 60A"/>
    <property type="match status" value="1"/>
</dbReference>
<dbReference type="InterPro" id="IPR057074">
    <property type="entry name" value="IR75A_N"/>
</dbReference>
<evidence type="ECO:0000256" key="9">
    <source>
        <dbReference type="ARBA" id="ARBA00023180"/>
    </source>
</evidence>
<dbReference type="InterPro" id="IPR052192">
    <property type="entry name" value="Insect_Ionotropic_Sensory_Rcpt"/>
</dbReference>
<dbReference type="InterPro" id="IPR019594">
    <property type="entry name" value="Glu/Gly-bd"/>
</dbReference>
<dbReference type="Pfam" id="PF24576">
    <property type="entry name" value="IR75A_N"/>
    <property type="match status" value="1"/>
</dbReference>
<evidence type="ECO:0000256" key="2">
    <source>
        <dbReference type="ARBA" id="ARBA00022448"/>
    </source>
</evidence>
<keyword evidence="4" id="KW-0812">Transmembrane</keyword>
<reference evidence="14" key="1">
    <citation type="journal article" date="2023" name="IScience">
        <title>Live-bearing cockroach genome reveals convergent evolutionary mechanisms linked to viviparity in insects and beyond.</title>
        <authorList>
            <person name="Fouks B."/>
            <person name="Harrison M.C."/>
            <person name="Mikhailova A.A."/>
            <person name="Marchal E."/>
            <person name="English S."/>
            <person name="Carruthers M."/>
            <person name="Jennings E.C."/>
            <person name="Chiamaka E.L."/>
            <person name="Frigard R.A."/>
            <person name="Pippel M."/>
            <person name="Attardo G.M."/>
            <person name="Benoit J.B."/>
            <person name="Bornberg-Bauer E."/>
            <person name="Tobe S.S."/>
        </authorList>
    </citation>
    <scope>NUCLEOTIDE SEQUENCE</scope>
    <source>
        <strain evidence="14">Stay&amp;Tobe</strain>
    </source>
</reference>
<dbReference type="Pfam" id="PF10613">
    <property type="entry name" value="Lig_chan-Glu_bd"/>
    <property type="match status" value="1"/>
</dbReference>
<keyword evidence="15" id="KW-1185">Reference proteome</keyword>
<evidence type="ECO:0000256" key="6">
    <source>
        <dbReference type="ARBA" id="ARBA00023065"/>
    </source>
</evidence>
<dbReference type="Proteomes" id="UP001233999">
    <property type="component" value="Unassembled WGS sequence"/>
</dbReference>
<evidence type="ECO:0000256" key="7">
    <source>
        <dbReference type="ARBA" id="ARBA00023136"/>
    </source>
</evidence>
<evidence type="ECO:0000256" key="10">
    <source>
        <dbReference type="ARBA" id="ARBA00023286"/>
    </source>
</evidence>
<evidence type="ECO:0000256" key="8">
    <source>
        <dbReference type="ARBA" id="ARBA00023170"/>
    </source>
</evidence>
<dbReference type="GO" id="GO:0015276">
    <property type="term" value="F:ligand-gated monoatomic ion channel activity"/>
    <property type="evidence" value="ECO:0007669"/>
    <property type="project" value="InterPro"/>
</dbReference>
<comment type="caution">
    <text evidence="14">The sequence shown here is derived from an EMBL/GenBank/DDBJ whole genome shotgun (WGS) entry which is preliminary data.</text>
</comment>
<protein>
    <recommendedName>
        <fullName evidence="16">Ionotropic glutamate receptor L-glutamate and glycine-binding domain-containing protein</fullName>
    </recommendedName>
</protein>
<proteinExistence type="predicted"/>
<evidence type="ECO:0000256" key="3">
    <source>
        <dbReference type="ARBA" id="ARBA00022475"/>
    </source>
</evidence>
<evidence type="ECO:0000256" key="11">
    <source>
        <dbReference type="ARBA" id="ARBA00023303"/>
    </source>
</evidence>
<feature type="domain" description="Ionotropic glutamate receptor L-glutamate and glycine-binding" evidence="12">
    <location>
        <begin position="122"/>
        <end position="197"/>
    </location>
</feature>
<evidence type="ECO:0000313" key="15">
    <source>
        <dbReference type="Proteomes" id="UP001233999"/>
    </source>
</evidence>